<accession>A0A0J1FPK1</accession>
<dbReference type="AlphaFoldDB" id="A0A0J1FPK1"/>
<evidence type="ECO:0000313" key="3">
    <source>
        <dbReference type="Proteomes" id="UP000036356"/>
    </source>
</evidence>
<name>A0A0J1FPK1_9FIRM</name>
<dbReference type="EC" id="3.5.1.28" evidence="2"/>
<feature type="chain" id="PRO_5005251100" evidence="1">
    <location>
        <begin position="28"/>
        <end position="592"/>
    </location>
</feature>
<evidence type="ECO:0000256" key="1">
    <source>
        <dbReference type="SAM" id="SignalP"/>
    </source>
</evidence>
<dbReference type="Gene3D" id="2.60.120.700">
    <property type="entry name" value="Peptidase G1"/>
    <property type="match status" value="1"/>
</dbReference>
<dbReference type="Pfam" id="PF04122">
    <property type="entry name" value="CW_binding_2"/>
    <property type="match status" value="3"/>
</dbReference>
<gene>
    <name evidence="2" type="primary">lytC_19</name>
    <name evidence="2" type="ORF">DEAC_c32160</name>
</gene>
<dbReference type="RefSeq" id="WP_053006472.1">
    <property type="nucleotide sequence ID" value="NZ_LDZY01000011.1"/>
</dbReference>
<protein>
    <submittedName>
        <fullName evidence="2">N-acetylmuramoyl-L-alanine amidase LytC</fullName>
        <ecNumber evidence="2">3.5.1.28</ecNumber>
    </submittedName>
</protein>
<dbReference type="InterPro" id="IPR038656">
    <property type="entry name" value="Peptidase_G1_sf"/>
</dbReference>
<dbReference type="Proteomes" id="UP000036356">
    <property type="component" value="Unassembled WGS sequence"/>
</dbReference>
<feature type="signal peptide" evidence="1">
    <location>
        <begin position="1"/>
        <end position="27"/>
    </location>
</feature>
<dbReference type="STRING" id="476652.DEAC_c32160"/>
<dbReference type="PANTHER" id="PTHR30032:SF8">
    <property type="entry name" value="GERMINATION-SPECIFIC N-ACETYLMURAMOYL-L-ALANINE AMIDASE"/>
    <property type="match status" value="1"/>
</dbReference>
<keyword evidence="3" id="KW-1185">Reference proteome</keyword>
<dbReference type="InterPro" id="IPR013320">
    <property type="entry name" value="ConA-like_dom_sf"/>
</dbReference>
<sequence>MKKLTKLVTFFTLIIIAFNMLPQTVLADTAFPTRISGATQYDTAAQIADQGWGTSGSSAAVLAAGMTGPTLVDALSAGSLASALNIPIILTQGNTLTPIAANELTKLHVTKVYVTSGIAVIQQPVLDALKALNISVVPLGGYDASETSVNIAKEMAKSTSINGVVLTGGSGADAISAASIAGAKKMPILYTDNQASLPSSIRTYLTGISRVKNYYIIGGTAVISNAEMAQFSANSVRYAGYDAYDTNLSVLQGFDADINYANIFVANGRTLVDGLAGVPLAAGLKAPIVLTDGTNVKAGDYVHSKLTSTSVVTALGGPAVVSAHALNAISAGSSAASVGVTPVTSTNLPADTQYSGNWAGYIDTPYFGSGYTGISGAWTVPNIPGSGQDASSAQWIGLGGVNSSDLLQMGTMEEIINGQAVAEVFWEQLPAPAQIVMTVPIGSTIKANISQSADSSTIWDLTFTVNGKTQSESIPSVTLAPSYIQGIETSAEWISEDPSNEYNQLYPLANMGTVSYQSATVNGQPLYSAGHVEPVAMVSQSGYLMIAPSILGADGQSFSTSVISTMNNTTLIRWKGNQGNPRSQVNLGQKVL</sequence>
<organism evidence="2 3">
    <name type="scientific">Desulfosporosinus acididurans</name>
    <dbReference type="NCBI Taxonomy" id="476652"/>
    <lineage>
        <taxon>Bacteria</taxon>
        <taxon>Bacillati</taxon>
        <taxon>Bacillota</taxon>
        <taxon>Clostridia</taxon>
        <taxon>Eubacteriales</taxon>
        <taxon>Desulfitobacteriaceae</taxon>
        <taxon>Desulfosporosinus</taxon>
    </lineage>
</organism>
<dbReference type="InterPro" id="IPR051922">
    <property type="entry name" value="Bact_Sporulation_Assoc"/>
</dbReference>
<dbReference type="PATRIC" id="fig|476652.3.peg.3396"/>
<dbReference type="CDD" id="cd13426">
    <property type="entry name" value="Peptidase_G1"/>
    <property type="match status" value="1"/>
</dbReference>
<evidence type="ECO:0000313" key="2">
    <source>
        <dbReference type="EMBL" id="KLU64888.1"/>
    </source>
</evidence>
<comment type="caution">
    <text evidence="2">The sequence shown here is derived from an EMBL/GenBank/DDBJ whole genome shotgun (WGS) entry which is preliminary data.</text>
</comment>
<reference evidence="2 3" key="1">
    <citation type="submission" date="2015-06" db="EMBL/GenBank/DDBJ databases">
        <title>Draft genome of the moderately acidophilic sulfate reducer Candidatus Desulfosporosinus acididurans strain M1.</title>
        <authorList>
            <person name="Poehlein A."/>
            <person name="Petzsch P."/>
            <person name="Johnson B.D."/>
            <person name="Schloemann M."/>
            <person name="Daniel R."/>
            <person name="Muehling M."/>
        </authorList>
    </citation>
    <scope>NUCLEOTIDE SEQUENCE [LARGE SCALE GENOMIC DNA]</scope>
    <source>
        <strain evidence="2 3">M1</strain>
    </source>
</reference>
<keyword evidence="2" id="KW-0378">Hydrolase</keyword>
<dbReference type="EMBL" id="LDZY01000011">
    <property type="protein sequence ID" value="KLU64888.1"/>
    <property type="molecule type" value="Genomic_DNA"/>
</dbReference>
<dbReference type="PANTHER" id="PTHR30032">
    <property type="entry name" value="N-ACETYLMURAMOYL-L-ALANINE AMIDASE-RELATED"/>
    <property type="match status" value="1"/>
</dbReference>
<proteinExistence type="predicted"/>
<keyword evidence="1" id="KW-0732">Signal</keyword>
<dbReference type="Gene3D" id="3.40.50.12090">
    <property type="match status" value="2"/>
</dbReference>
<dbReference type="InterPro" id="IPR007253">
    <property type="entry name" value="Cell_wall-bd_2"/>
</dbReference>
<dbReference type="GO" id="GO:0008745">
    <property type="term" value="F:N-acetylmuramoyl-L-alanine amidase activity"/>
    <property type="evidence" value="ECO:0007669"/>
    <property type="project" value="UniProtKB-EC"/>
</dbReference>
<dbReference type="SUPFAM" id="SSF49899">
    <property type="entry name" value="Concanavalin A-like lectins/glucanases"/>
    <property type="match status" value="1"/>
</dbReference>